<dbReference type="SMART" id="SM00986">
    <property type="entry name" value="UDG"/>
    <property type="match status" value="1"/>
</dbReference>
<dbReference type="EMBL" id="WFLM01000001">
    <property type="protein sequence ID" value="KAB8040765.1"/>
    <property type="molecule type" value="Genomic_DNA"/>
</dbReference>
<dbReference type="PANTHER" id="PTHR42160:SF1">
    <property type="entry name" value="URACIL-DNA GLYCOSYLASE SUPERFAMILY PROTEIN"/>
    <property type="match status" value="1"/>
</dbReference>
<dbReference type="InterPro" id="IPR005122">
    <property type="entry name" value="Uracil-DNA_glycosylase-like"/>
</dbReference>
<dbReference type="InterPro" id="IPR047124">
    <property type="entry name" value="HI_0220.2"/>
</dbReference>
<dbReference type="PANTHER" id="PTHR42160">
    <property type="entry name" value="URACIL-DNA GLYCOSYLASE SUPERFAMILY PROTEIN"/>
    <property type="match status" value="1"/>
</dbReference>
<evidence type="ECO:0000259" key="1">
    <source>
        <dbReference type="SMART" id="SM00986"/>
    </source>
</evidence>
<dbReference type="RefSeq" id="WP_153418283.1">
    <property type="nucleotide sequence ID" value="NZ_WFLM01000001.1"/>
</dbReference>
<protein>
    <submittedName>
        <fullName evidence="2">Uracil-DNA glycosylase family protein</fullName>
    </submittedName>
</protein>
<organism evidence="2 3">
    <name type="scientific">Silvanigrella paludirubra</name>
    <dbReference type="NCBI Taxonomy" id="2499159"/>
    <lineage>
        <taxon>Bacteria</taxon>
        <taxon>Pseudomonadati</taxon>
        <taxon>Bdellovibrionota</taxon>
        <taxon>Oligoflexia</taxon>
        <taxon>Silvanigrellales</taxon>
        <taxon>Silvanigrellaceae</taxon>
        <taxon>Silvanigrella</taxon>
    </lineage>
</organism>
<feature type="domain" description="Uracil-DNA glycosylase-like" evidence="1">
    <location>
        <begin position="25"/>
        <end position="181"/>
    </location>
</feature>
<accession>A0A6N6VVW8</accession>
<dbReference type="SUPFAM" id="SSF52141">
    <property type="entry name" value="Uracil-DNA glycosylase-like"/>
    <property type="match status" value="1"/>
</dbReference>
<evidence type="ECO:0000313" key="3">
    <source>
        <dbReference type="Proteomes" id="UP000437748"/>
    </source>
</evidence>
<gene>
    <name evidence="2" type="ORF">GCL60_02225</name>
</gene>
<keyword evidence="3" id="KW-1185">Reference proteome</keyword>
<dbReference type="InterPro" id="IPR036895">
    <property type="entry name" value="Uracil-DNA_glycosylase-like_sf"/>
</dbReference>
<dbReference type="Gene3D" id="3.40.470.10">
    <property type="entry name" value="Uracil-DNA glycosylase-like domain"/>
    <property type="match status" value="1"/>
</dbReference>
<dbReference type="SMART" id="SM00987">
    <property type="entry name" value="UreE_C"/>
    <property type="match status" value="1"/>
</dbReference>
<dbReference type="OrthoDB" id="9789139at2"/>
<dbReference type="Pfam" id="PF03167">
    <property type="entry name" value="UDG"/>
    <property type="match status" value="1"/>
</dbReference>
<dbReference type="CDD" id="cd10033">
    <property type="entry name" value="UDG_like"/>
    <property type="match status" value="1"/>
</dbReference>
<dbReference type="Proteomes" id="UP000437748">
    <property type="component" value="Unassembled WGS sequence"/>
</dbReference>
<evidence type="ECO:0000313" key="2">
    <source>
        <dbReference type="EMBL" id="KAB8040765.1"/>
    </source>
</evidence>
<dbReference type="AlphaFoldDB" id="A0A6N6VVW8"/>
<comment type="caution">
    <text evidence="2">The sequence shown here is derived from an EMBL/GenBank/DDBJ whole genome shotgun (WGS) entry which is preliminary data.</text>
</comment>
<sequence>MTSILKKVLQCKYCVNELPLKPKPILNFSASAKILIAGQAPGIKAHESGIPWNDQSGERLRDWLGIDKDIFYNPKKIAIVPMGFCYPGKGKSGDLPPRKECKEIWFEKIHEELSNIQLKIIIGSYAQEYYFSLKNETLTDVVKAWKKYLPSCIPLPHPSPRNNIWLKKNPWFEKDLIPVLRKKVALYL</sequence>
<reference evidence="2 3" key="1">
    <citation type="submission" date="2019-10" db="EMBL/GenBank/DDBJ databases">
        <title>New species of Slilvanegrellaceae.</title>
        <authorList>
            <person name="Pitt A."/>
            <person name="Hahn M.W."/>
        </authorList>
    </citation>
    <scope>NUCLEOTIDE SEQUENCE [LARGE SCALE GENOMIC DNA]</scope>
    <source>
        <strain evidence="2 3">SP-Ram-0.45-NSY-1</strain>
    </source>
</reference>
<proteinExistence type="predicted"/>
<name>A0A6N6VVW8_9BACT</name>